<dbReference type="GO" id="GO:0005576">
    <property type="term" value="C:extracellular region"/>
    <property type="evidence" value="ECO:0007669"/>
    <property type="project" value="UniProtKB-SubCell"/>
</dbReference>
<dbReference type="InterPro" id="IPR045053">
    <property type="entry name" value="MAN-like"/>
</dbReference>
<dbReference type="Gene3D" id="3.20.20.80">
    <property type="entry name" value="Glycosidases"/>
    <property type="match status" value="1"/>
</dbReference>
<dbReference type="GO" id="GO:0016985">
    <property type="term" value="F:mannan endo-1,4-beta-mannosidase activity"/>
    <property type="evidence" value="ECO:0007669"/>
    <property type="project" value="UniProtKB-EC"/>
</dbReference>
<feature type="signal peptide" evidence="2">
    <location>
        <begin position="1"/>
        <end position="18"/>
    </location>
</feature>
<comment type="caution">
    <text evidence="3">The sequence shown here is derived from an EMBL/GenBank/DDBJ whole genome shotgun (WGS) entry which is preliminary data.</text>
</comment>
<dbReference type="AlphaFoldDB" id="A0A9P6NHS0"/>
<keyword evidence="2" id="KW-0732">Signal</keyword>
<organism evidence="3 4">
    <name type="scientific">Cronartium quercuum f. sp. fusiforme G11</name>
    <dbReference type="NCBI Taxonomy" id="708437"/>
    <lineage>
        <taxon>Eukaryota</taxon>
        <taxon>Fungi</taxon>
        <taxon>Dikarya</taxon>
        <taxon>Basidiomycota</taxon>
        <taxon>Pucciniomycotina</taxon>
        <taxon>Pucciniomycetes</taxon>
        <taxon>Pucciniales</taxon>
        <taxon>Coleosporiaceae</taxon>
        <taxon>Cronartium</taxon>
    </lineage>
</organism>
<sequence length="594" mass="66263">MICLPVLLLLCQLATIKAGNVSPLELQDKPNVTPPPHPAPRRAQITASHNNSGFVYAKDGELYLGNRLFKFRGFAGPTLLDGTVFENTDLIKSVAGFATGVTRCYTLKVANDMFGRVTTATDAHITGWDKAAQDWTYNEVKWRQMDQALAIAADYKVKIIFPLINQDYGDDSSDWVGNYIDLIRHRFNISDYATAQLKVDWFTDRRIRDDFKKIIKKFLTRKNTVNGRIYGSDDTFLAFETGNEMNWANITVNNAGNNNSKTTNISLTRKPFQSLFVRMSFSTLSQLIICRNRLPDTRPAPAEWTTDIARYIKSFAPKILVMDGSLLNAQAKKYGKVFVIGEHGFYNTVASWAQAYKTITCAGALGWSIRPHAEINGFETHSESGSTFSYHLPGWPNSTAANFDPREAGIVRLTYEASFQVLNKPVGQYPVPDAPFPYFATNGSDTGISWKGAAWAQHYEIWGAAIHDKGYVKVAGPVYDNVDAGDLFIPIHPPSPTSPLEIPFKPTVNVNLDVWQDAKWVEHATVKRSMQDIMALPLLKRDYIPQASHLVRRKTASHHSSGNSKGGWYIVRGVSVNGIPGDFSKDVYIPYSLA</sequence>
<keyword evidence="4" id="KW-1185">Reference proteome</keyword>
<dbReference type="PANTHER" id="PTHR31451">
    <property type="match status" value="1"/>
</dbReference>
<evidence type="ECO:0000313" key="4">
    <source>
        <dbReference type="Proteomes" id="UP000886653"/>
    </source>
</evidence>
<dbReference type="EMBL" id="MU167297">
    <property type="protein sequence ID" value="KAG0144349.1"/>
    <property type="molecule type" value="Genomic_DNA"/>
</dbReference>
<evidence type="ECO:0000313" key="3">
    <source>
        <dbReference type="EMBL" id="KAG0144349.1"/>
    </source>
</evidence>
<protein>
    <submittedName>
        <fullName evidence="3">Uncharacterized protein</fullName>
    </submittedName>
</protein>
<name>A0A9P6NHS0_9BASI</name>
<dbReference type="Proteomes" id="UP000886653">
    <property type="component" value="Unassembled WGS sequence"/>
</dbReference>
<dbReference type="OrthoDB" id="406631at2759"/>
<dbReference type="InterPro" id="IPR017853">
    <property type="entry name" value="GH"/>
</dbReference>
<reference evidence="3" key="1">
    <citation type="submission" date="2013-11" db="EMBL/GenBank/DDBJ databases">
        <title>Genome sequence of the fusiform rust pathogen reveals effectors for host alternation and coevolution with pine.</title>
        <authorList>
            <consortium name="DOE Joint Genome Institute"/>
            <person name="Smith K."/>
            <person name="Pendleton A."/>
            <person name="Kubisiak T."/>
            <person name="Anderson C."/>
            <person name="Salamov A."/>
            <person name="Aerts A."/>
            <person name="Riley R."/>
            <person name="Clum A."/>
            <person name="Lindquist E."/>
            <person name="Ence D."/>
            <person name="Campbell M."/>
            <person name="Kronenberg Z."/>
            <person name="Feau N."/>
            <person name="Dhillon B."/>
            <person name="Hamelin R."/>
            <person name="Burleigh J."/>
            <person name="Smith J."/>
            <person name="Yandell M."/>
            <person name="Nelson C."/>
            <person name="Grigoriev I."/>
            <person name="Davis J."/>
        </authorList>
    </citation>
    <scope>NUCLEOTIDE SEQUENCE</scope>
    <source>
        <strain evidence="3">G11</strain>
    </source>
</reference>
<feature type="chain" id="PRO_5040173829" evidence="2">
    <location>
        <begin position="19"/>
        <end position="594"/>
    </location>
</feature>
<dbReference type="SUPFAM" id="SSF51445">
    <property type="entry name" value="(Trans)glycosidases"/>
    <property type="match status" value="1"/>
</dbReference>
<proteinExistence type="predicted"/>
<feature type="region of interest" description="Disordered" evidence="1">
    <location>
        <begin position="24"/>
        <end position="44"/>
    </location>
</feature>
<evidence type="ECO:0000256" key="1">
    <source>
        <dbReference type="SAM" id="MobiDB-lite"/>
    </source>
</evidence>
<accession>A0A9P6NHS0</accession>
<gene>
    <name evidence="3" type="ORF">CROQUDRAFT_47471</name>
</gene>
<evidence type="ECO:0000256" key="2">
    <source>
        <dbReference type="SAM" id="SignalP"/>
    </source>
</evidence>
<dbReference type="PANTHER" id="PTHR31451:SF39">
    <property type="entry name" value="MANNAN ENDO-1,4-BETA-MANNOSIDASE 1"/>
    <property type="match status" value="1"/>
</dbReference>